<reference evidence="1" key="1">
    <citation type="journal article" date="2020" name="G3 (Bethesda)">
        <title>High-Quality Assemblies for Three Invasive Social Wasps from the &lt;i&gt;Vespula&lt;/i&gt; Genus.</title>
        <authorList>
            <person name="Harrop T.W.R."/>
            <person name="Guhlin J."/>
            <person name="McLaughlin G.M."/>
            <person name="Permina E."/>
            <person name="Stockwell P."/>
            <person name="Gilligan J."/>
            <person name="Le Lec M.F."/>
            <person name="Gruber M.A.M."/>
            <person name="Quinn O."/>
            <person name="Lovegrove M."/>
            <person name="Duncan E.J."/>
            <person name="Remnant E.J."/>
            <person name="Van Eeckhoven J."/>
            <person name="Graham B."/>
            <person name="Knapp R.A."/>
            <person name="Langford K.W."/>
            <person name="Kronenberg Z."/>
            <person name="Press M.O."/>
            <person name="Eacker S.M."/>
            <person name="Wilson-Rankin E.E."/>
            <person name="Purcell J."/>
            <person name="Lester P.J."/>
            <person name="Dearden P.K."/>
        </authorList>
    </citation>
    <scope>NUCLEOTIDE SEQUENCE</scope>
    <source>
        <strain evidence="1">Marl-1</strain>
    </source>
</reference>
<protein>
    <submittedName>
        <fullName evidence="1">Uncharacterized protein</fullName>
    </submittedName>
</protein>
<accession>A0A834KYJ6</accession>
<comment type="caution">
    <text evidence="1">The sequence shown here is derived from an EMBL/GenBank/DDBJ whole genome shotgun (WGS) entry which is preliminary data.</text>
</comment>
<keyword evidence="2" id="KW-1185">Reference proteome</keyword>
<organism evidence="1 2">
    <name type="scientific">Vespula vulgaris</name>
    <name type="common">Yellow jacket</name>
    <name type="synonym">Wasp</name>
    <dbReference type="NCBI Taxonomy" id="7454"/>
    <lineage>
        <taxon>Eukaryota</taxon>
        <taxon>Metazoa</taxon>
        <taxon>Ecdysozoa</taxon>
        <taxon>Arthropoda</taxon>
        <taxon>Hexapoda</taxon>
        <taxon>Insecta</taxon>
        <taxon>Pterygota</taxon>
        <taxon>Neoptera</taxon>
        <taxon>Endopterygota</taxon>
        <taxon>Hymenoptera</taxon>
        <taxon>Apocrita</taxon>
        <taxon>Aculeata</taxon>
        <taxon>Vespoidea</taxon>
        <taxon>Vespidae</taxon>
        <taxon>Vespinae</taxon>
        <taxon>Vespula</taxon>
    </lineage>
</organism>
<proteinExistence type="predicted"/>
<dbReference type="AlphaFoldDB" id="A0A834KYJ6"/>
<name>A0A834KYJ6_VESVU</name>
<evidence type="ECO:0000313" key="2">
    <source>
        <dbReference type="Proteomes" id="UP000614350"/>
    </source>
</evidence>
<sequence>MEGGSDGDGGRARKVSFAKKSTYAIGGIATTTSPQNSLSLSRKLQTTRALNSSTVERYYRDTMAVAVQLLKYNWRSGVACYSIVIWAILIEIANGSNDNVNPISVAAFRARAYFANIPPKTSLNGTLFVPENN</sequence>
<dbReference type="Proteomes" id="UP000614350">
    <property type="component" value="Unassembled WGS sequence"/>
</dbReference>
<gene>
    <name evidence="1" type="ORF">HZH66_001352</name>
</gene>
<evidence type="ECO:0000313" key="1">
    <source>
        <dbReference type="EMBL" id="KAF7412456.1"/>
    </source>
</evidence>
<dbReference type="EMBL" id="JACSEA010000001">
    <property type="protein sequence ID" value="KAF7412456.1"/>
    <property type="molecule type" value="Genomic_DNA"/>
</dbReference>